<name>A0A284S5W1_ARMOS</name>
<evidence type="ECO:0000313" key="1">
    <source>
        <dbReference type="EMBL" id="SJL16392.1"/>
    </source>
</evidence>
<dbReference type="EMBL" id="FUEG01000034">
    <property type="protein sequence ID" value="SJL16392.1"/>
    <property type="molecule type" value="Genomic_DNA"/>
</dbReference>
<organism evidence="1 2">
    <name type="scientific">Armillaria ostoyae</name>
    <name type="common">Armillaria root rot fungus</name>
    <dbReference type="NCBI Taxonomy" id="47428"/>
    <lineage>
        <taxon>Eukaryota</taxon>
        <taxon>Fungi</taxon>
        <taxon>Dikarya</taxon>
        <taxon>Basidiomycota</taxon>
        <taxon>Agaricomycotina</taxon>
        <taxon>Agaricomycetes</taxon>
        <taxon>Agaricomycetidae</taxon>
        <taxon>Agaricales</taxon>
        <taxon>Marasmiineae</taxon>
        <taxon>Physalacriaceae</taxon>
        <taxon>Armillaria</taxon>
    </lineage>
</organism>
<reference evidence="2" key="1">
    <citation type="journal article" date="2017" name="Nat. Ecol. Evol.">
        <title>Genome expansion and lineage-specific genetic innovations in the forest pathogenic fungi Armillaria.</title>
        <authorList>
            <person name="Sipos G."/>
            <person name="Prasanna A.N."/>
            <person name="Walter M.C."/>
            <person name="O'Connor E."/>
            <person name="Balint B."/>
            <person name="Krizsan K."/>
            <person name="Kiss B."/>
            <person name="Hess J."/>
            <person name="Varga T."/>
            <person name="Slot J."/>
            <person name="Riley R."/>
            <person name="Boka B."/>
            <person name="Rigling D."/>
            <person name="Barry K."/>
            <person name="Lee J."/>
            <person name="Mihaltcheva S."/>
            <person name="LaButti K."/>
            <person name="Lipzen A."/>
            <person name="Waldron R."/>
            <person name="Moloney N.M."/>
            <person name="Sperisen C."/>
            <person name="Kredics L."/>
            <person name="Vagvoelgyi C."/>
            <person name="Patrignani A."/>
            <person name="Fitzpatrick D."/>
            <person name="Nagy I."/>
            <person name="Doyle S."/>
            <person name="Anderson J.B."/>
            <person name="Grigoriev I.V."/>
            <person name="Gueldener U."/>
            <person name="Muensterkoetter M."/>
            <person name="Nagy L.G."/>
        </authorList>
    </citation>
    <scope>NUCLEOTIDE SEQUENCE [LARGE SCALE GENOMIC DNA]</scope>
    <source>
        <strain evidence="2">C18/9</strain>
    </source>
</reference>
<accession>A0A284S5W1</accession>
<proteinExistence type="predicted"/>
<keyword evidence="2" id="KW-1185">Reference proteome</keyword>
<evidence type="ECO:0000313" key="2">
    <source>
        <dbReference type="Proteomes" id="UP000219338"/>
    </source>
</evidence>
<gene>
    <name evidence="1" type="ORF">ARMOST_19916</name>
</gene>
<dbReference type="OrthoDB" id="10502897at2759"/>
<dbReference type="Proteomes" id="UP000219338">
    <property type="component" value="Unassembled WGS sequence"/>
</dbReference>
<sequence>MPTLANEIPADPFDESTFHIVPTVMPAVVQPNRATGDLFGLQGVPSITVNALAIPIPLPYHQSTMVPQQPLATQTLNLAAQVQLASQVSQFTPMTQPAAQGAPSIPSVTHIVSPAVLQGQTGPLTMFVAMVAPIQQVTHTATAYNGQPNVAPTLQIYECPVSGYPPHSISPQVIFGNYSTVQIEKLYGTKTTGDILIILYNKGFPDFSLSTKTSIQNALKTYFNNPDLPIQAARPYPIGPATPPYQTPFVFYG</sequence>
<dbReference type="AlphaFoldDB" id="A0A284S5W1"/>
<protein>
    <submittedName>
        <fullName evidence="1">Uncharacterized protein</fullName>
    </submittedName>
</protein>